<gene>
    <name evidence="2" type="ORF">KIN20_010910</name>
</gene>
<proteinExistence type="predicted"/>
<evidence type="ECO:0000313" key="3">
    <source>
        <dbReference type="Proteomes" id="UP001196413"/>
    </source>
</evidence>
<evidence type="ECO:0000313" key="2">
    <source>
        <dbReference type="EMBL" id="KAJ1354092.1"/>
    </source>
</evidence>
<protein>
    <submittedName>
        <fullName evidence="2">Uncharacterized protein</fullName>
    </submittedName>
</protein>
<accession>A0AAD5M8L3</accession>
<comment type="caution">
    <text evidence="2">The sequence shown here is derived from an EMBL/GenBank/DDBJ whole genome shotgun (WGS) entry which is preliminary data.</text>
</comment>
<feature type="region of interest" description="Disordered" evidence="1">
    <location>
        <begin position="1"/>
        <end position="20"/>
    </location>
</feature>
<organism evidence="2 3">
    <name type="scientific">Parelaphostrongylus tenuis</name>
    <name type="common">Meningeal worm</name>
    <dbReference type="NCBI Taxonomy" id="148309"/>
    <lineage>
        <taxon>Eukaryota</taxon>
        <taxon>Metazoa</taxon>
        <taxon>Ecdysozoa</taxon>
        <taxon>Nematoda</taxon>
        <taxon>Chromadorea</taxon>
        <taxon>Rhabditida</taxon>
        <taxon>Rhabditina</taxon>
        <taxon>Rhabditomorpha</taxon>
        <taxon>Strongyloidea</taxon>
        <taxon>Metastrongylidae</taxon>
        <taxon>Parelaphostrongylus</taxon>
    </lineage>
</organism>
<keyword evidence="3" id="KW-1185">Reference proteome</keyword>
<evidence type="ECO:0000256" key="1">
    <source>
        <dbReference type="SAM" id="MobiDB-lite"/>
    </source>
</evidence>
<dbReference type="AlphaFoldDB" id="A0AAD5M8L3"/>
<reference evidence="2" key="1">
    <citation type="submission" date="2021-06" db="EMBL/GenBank/DDBJ databases">
        <title>Parelaphostrongylus tenuis whole genome reference sequence.</title>
        <authorList>
            <person name="Garwood T.J."/>
            <person name="Larsen P.A."/>
            <person name="Fountain-Jones N.M."/>
            <person name="Garbe J.R."/>
            <person name="Macchietto M.G."/>
            <person name="Kania S.A."/>
            <person name="Gerhold R.W."/>
            <person name="Richards J.E."/>
            <person name="Wolf T.M."/>
        </authorList>
    </citation>
    <scope>NUCLEOTIDE SEQUENCE</scope>
    <source>
        <strain evidence="2">MNPRO001-30</strain>
        <tissue evidence="2">Meninges</tissue>
    </source>
</reference>
<dbReference type="EMBL" id="JAHQIW010001965">
    <property type="protein sequence ID" value="KAJ1354092.1"/>
    <property type="molecule type" value="Genomic_DNA"/>
</dbReference>
<feature type="compositionally biased region" description="Polar residues" evidence="1">
    <location>
        <begin position="11"/>
        <end position="20"/>
    </location>
</feature>
<dbReference type="Proteomes" id="UP001196413">
    <property type="component" value="Unassembled WGS sequence"/>
</dbReference>
<sequence length="50" mass="5777">MMDLEEKDLQNNKLARHTTQQHLMPSERVLVIVDFVRSAPLWELTAAATK</sequence>
<name>A0AAD5M8L3_PARTN</name>